<protein>
    <recommendedName>
        <fullName evidence="3">Ig-like domain-containing protein</fullName>
    </recommendedName>
</protein>
<dbReference type="SUPFAM" id="SSF48726">
    <property type="entry name" value="Immunoglobulin"/>
    <property type="match status" value="2"/>
</dbReference>
<dbReference type="Proteomes" id="UP000479190">
    <property type="component" value="Unassembled WGS sequence"/>
</dbReference>
<evidence type="ECO:0000259" key="3">
    <source>
        <dbReference type="PROSITE" id="PS50835"/>
    </source>
</evidence>
<dbReference type="PANTHER" id="PTHR44170:SF46">
    <property type="entry name" value="PROTEIN SIDEKICK"/>
    <property type="match status" value="1"/>
</dbReference>
<feature type="domain" description="Ig-like" evidence="3">
    <location>
        <begin position="255"/>
        <end position="364"/>
    </location>
</feature>
<dbReference type="InterPro" id="IPR036179">
    <property type="entry name" value="Ig-like_dom_sf"/>
</dbReference>
<keyword evidence="1" id="KW-0677">Repeat</keyword>
<gene>
    <name evidence="4" type="ORF">TBRA_LOCUS5554</name>
</gene>
<organism evidence="4 5">
    <name type="scientific">Trichogramma brassicae</name>
    <dbReference type="NCBI Taxonomy" id="86971"/>
    <lineage>
        <taxon>Eukaryota</taxon>
        <taxon>Metazoa</taxon>
        <taxon>Ecdysozoa</taxon>
        <taxon>Arthropoda</taxon>
        <taxon>Hexapoda</taxon>
        <taxon>Insecta</taxon>
        <taxon>Pterygota</taxon>
        <taxon>Neoptera</taxon>
        <taxon>Endopterygota</taxon>
        <taxon>Hymenoptera</taxon>
        <taxon>Apocrita</taxon>
        <taxon>Proctotrupomorpha</taxon>
        <taxon>Chalcidoidea</taxon>
        <taxon>Trichogrammatidae</taxon>
        <taxon>Trichogramma</taxon>
    </lineage>
</organism>
<keyword evidence="5" id="KW-1185">Reference proteome</keyword>
<dbReference type="SMART" id="SM00408">
    <property type="entry name" value="IGc2"/>
    <property type="match status" value="2"/>
</dbReference>
<evidence type="ECO:0000313" key="4">
    <source>
        <dbReference type="EMBL" id="CAB0033656.1"/>
    </source>
</evidence>
<keyword evidence="2" id="KW-1015">Disulfide bond</keyword>
<dbReference type="EMBL" id="CADCXV010000716">
    <property type="protein sequence ID" value="CAB0033656.1"/>
    <property type="molecule type" value="Genomic_DNA"/>
</dbReference>
<name>A0A6H5IAY0_9HYME</name>
<dbReference type="Pfam" id="PF13927">
    <property type="entry name" value="Ig_3"/>
    <property type="match status" value="2"/>
</dbReference>
<dbReference type="InterPro" id="IPR003598">
    <property type="entry name" value="Ig_sub2"/>
</dbReference>
<sequence>MFFNPRLFHDIRYIKISDQARIEAGMSGEDGSQIVTELNGAGNLQGTERGRQVHNRRRVRGSDDTLRRVRADLFFSLLSLLLYTCDRSRLLHARLFHSRDWIKSLAIPNYREPHKTPAQRLIEEMNCKGGDVRVLVRVLSDLNMLGALNVLCQPVQFQIICQPTDAFGKRKKILVHHGETISIKCEAFGLPPPRYQWYLNDEALVGQTKGILTLTITKRSQVGRYQCLVRQVDQNGDSTHERRSREITIDMTPIPVRVTEQPPSSVEVDAGGTLKISCGATGYPDNLLFQWYRNNDLIYSHYSDEVVAQENNDDDDDDEPKAWNYSRSVLQIDKCPIESSALYTCRVSNSYSDEHSHQTHVWVSFTTWDTVTESKRTTYCRSTRPSTSITPTTSARAPCSRTLCWEILRCSSPSWTCVKIALIRRTIRNFIERLRRSAGAPVWVFNGTCCRPTRRPTIVRRSRTQSPIMAFTRAASVAYCHWKTPRSINSSRNLVKVSVEREERRVSLDTKSNFFLAILELDLAMRGKLHYQIPMYSTSVTQPFKLIDLPNPSE</sequence>
<evidence type="ECO:0000256" key="1">
    <source>
        <dbReference type="ARBA" id="ARBA00022737"/>
    </source>
</evidence>
<dbReference type="InterPro" id="IPR007110">
    <property type="entry name" value="Ig-like_dom"/>
</dbReference>
<dbReference type="OrthoDB" id="417046at2759"/>
<feature type="domain" description="Ig-like" evidence="3">
    <location>
        <begin position="163"/>
        <end position="248"/>
    </location>
</feature>
<reference evidence="4 5" key="1">
    <citation type="submission" date="2020-02" db="EMBL/GenBank/DDBJ databases">
        <authorList>
            <person name="Ferguson B K."/>
        </authorList>
    </citation>
    <scope>NUCLEOTIDE SEQUENCE [LARGE SCALE GENOMIC DNA]</scope>
</reference>
<dbReference type="CDD" id="cd00096">
    <property type="entry name" value="Ig"/>
    <property type="match status" value="1"/>
</dbReference>
<dbReference type="PANTHER" id="PTHR44170">
    <property type="entry name" value="PROTEIN SIDEKICK"/>
    <property type="match status" value="1"/>
</dbReference>
<dbReference type="GO" id="GO:0098609">
    <property type="term" value="P:cell-cell adhesion"/>
    <property type="evidence" value="ECO:0007669"/>
    <property type="project" value="TreeGrafter"/>
</dbReference>
<dbReference type="PROSITE" id="PS50835">
    <property type="entry name" value="IG_LIKE"/>
    <property type="match status" value="2"/>
</dbReference>
<dbReference type="AlphaFoldDB" id="A0A6H5IAY0"/>
<proteinExistence type="predicted"/>
<dbReference type="InterPro" id="IPR003599">
    <property type="entry name" value="Ig_sub"/>
</dbReference>
<evidence type="ECO:0000256" key="2">
    <source>
        <dbReference type="ARBA" id="ARBA00023157"/>
    </source>
</evidence>
<dbReference type="InterPro" id="IPR013783">
    <property type="entry name" value="Ig-like_fold"/>
</dbReference>
<evidence type="ECO:0000313" key="5">
    <source>
        <dbReference type="Proteomes" id="UP000479190"/>
    </source>
</evidence>
<dbReference type="Gene3D" id="2.60.40.10">
    <property type="entry name" value="Immunoglobulins"/>
    <property type="match status" value="2"/>
</dbReference>
<dbReference type="SMART" id="SM00409">
    <property type="entry name" value="IG"/>
    <property type="match status" value="2"/>
</dbReference>
<accession>A0A6H5IAY0</accession>